<feature type="compositionally biased region" description="Low complexity" evidence="1">
    <location>
        <begin position="327"/>
        <end position="337"/>
    </location>
</feature>
<feature type="region of interest" description="Disordered" evidence="1">
    <location>
        <begin position="270"/>
        <end position="289"/>
    </location>
</feature>
<evidence type="ECO:0000313" key="2">
    <source>
        <dbReference type="EMBL" id="OBZ90951.1"/>
    </source>
</evidence>
<sequence>MPPKERNDSLPDYTDQSDNYGEYTRHTRNFSNMSVDDILTAYNDNSQLLDHILIAKAEEDKKKTAEEMRQAEEARLQTKLIEYEMNQNQDTQLDQEASLILDRFINEHNQAHPSLFESSFIDQSNQFVDPSCSLHSTRPSSPLPIKQSEVHYSAKGNASVSSSSPSMDMVSPNQFDMYSYENGRAFMSCSPPDMDMPLFSPTLATAPIVPSNGPLHQLKRKNSTSSTTSSKKSPRSSPKTRYAASPARKGAHRTLSYETVINLGDLNINKNENKSKQASGSPPTAQPLDHDKVMEALRAKLRRSASPYQGSSRRKPSPEPIPPPNTYPTTGVLLLNLKNRRSKSSSSKRNNNDNNGPENS</sequence>
<evidence type="ECO:0000256" key="1">
    <source>
        <dbReference type="SAM" id="MobiDB-lite"/>
    </source>
</evidence>
<dbReference type="OrthoDB" id="2281809at2759"/>
<feature type="compositionally biased region" description="Low complexity" evidence="1">
    <location>
        <begin position="344"/>
        <end position="360"/>
    </location>
</feature>
<proteinExistence type="predicted"/>
<gene>
    <name evidence="2" type="ORF">A0J61_01014</name>
</gene>
<dbReference type="Proteomes" id="UP000093000">
    <property type="component" value="Unassembled WGS sequence"/>
</dbReference>
<comment type="caution">
    <text evidence="2">The sequence shown here is derived from an EMBL/GenBank/DDBJ whole genome shotgun (WGS) entry which is preliminary data.</text>
</comment>
<feature type="region of interest" description="Disordered" evidence="1">
    <location>
        <begin position="1"/>
        <end position="24"/>
    </location>
</feature>
<evidence type="ECO:0000313" key="3">
    <source>
        <dbReference type="Proteomes" id="UP000093000"/>
    </source>
</evidence>
<dbReference type="STRING" id="101091.A0A1C7NPA3"/>
<dbReference type="EMBL" id="LUGH01000027">
    <property type="protein sequence ID" value="OBZ90951.1"/>
    <property type="molecule type" value="Genomic_DNA"/>
</dbReference>
<dbReference type="AlphaFoldDB" id="A0A1C7NPA3"/>
<feature type="compositionally biased region" description="Low complexity" evidence="1">
    <location>
        <begin position="223"/>
        <end position="241"/>
    </location>
</feature>
<name>A0A1C7NPA3_9FUNG</name>
<protein>
    <submittedName>
        <fullName evidence="2">Uncharacterized protein</fullName>
    </submittedName>
</protein>
<keyword evidence="3" id="KW-1185">Reference proteome</keyword>
<feature type="region of interest" description="Disordered" evidence="1">
    <location>
        <begin position="209"/>
        <end position="255"/>
    </location>
</feature>
<organism evidence="2 3">
    <name type="scientific">Choanephora cucurbitarum</name>
    <dbReference type="NCBI Taxonomy" id="101091"/>
    <lineage>
        <taxon>Eukaryota</taxon>
        <taxon>Fungi</taxon>
        <taxon>Fungi incertae sedis</taxon>
        <taxon>Mucoromycota</taxon>
        <taxon>Mucoromycotina</taxon>
        <taxon>Mucoromycetes</taxon>
        <taxon>Mucorales</taxon>
        <taxon>Mucorineae</taxon>
        <taxon>Choanephoraceae</taxon>
        <taxon>Choanephoroideae</taxon>
        <taxon>Choanephora</taxon>
    </lineage>
</organism>
<feature type="region of interest" description="Disordered" evidence="1">
    <location>
        <begin position="296"/>
        <end position="360"/>
    </location>
</feature>
<accession>A0A1C7NPA3</accession>
<reference evidence="2 3" key="1">
    <citation type="submission" date="2016-03" db="EMBL/GenBank/DDBJ databases">
        <title>Choanephora cucurbitarum.</title>
        <authorList>
            <person name="Min B."/>
            <person name="Park H."/>
            <person name="Park J.-H."/>
            <person name="Shin H.-D."/>
            <person name="Choi I.-G."/>
        </authorList>
    </citation>
    <scope>NUCLEOTIDE SEQUENCE [LARGE SCALE GENOMIC DNA]</scope>
    <source>
        <strain evidence="2 3">KUS-F28377</strain>
    </source>
</reference>
<dbReference type="InParanoid" id="A0A1C7NPA3"/>